<sequence length="109" mass="12418">MGVQNRIRYYHYISGVFANQQLDPLCCKCKAFANSVRIVKDDIVEFERTQESNICCLPQELQRIFYDAKKTISILNPPMNAVGQKKAGNCKMPEGICFVKLSKAIIEKI</sequence>
<accession>A0A5J4L4B8</accession>
<reference evidence="1" key="1">
    <citation type="submission" date="2019-10" db="EMBL/GenBank/DDBJ databases">
        <title>Metagenomic sequencing of thiosulfate-disproportionating enrichment culture.</title>
        <authorList>
            <person name="Umezawa K."/>
            <person name="Kojima H."/>
            <person name="Fukui M."/>
        </authorList>
    </citation>
    <scope>NUCLEOTIDE SEQUENCE</scope>
    <source>
        <strain evidence="1">45J</strain>
    </source>
</reference>
<dbReference type="AlphaFoldDB" id="A0A5J4L4B8"/>
<protein>
    <submittedName>
        <fullName evidence="1">Uncharacterized protein</fullName>
    </submittedName>
</protein>
<dbReference type="EMBL" id="BLAB01000001">
    <property type="protein sequence ID" value="GER93637.1"/>
    <property type="molecule type" value="Genomic_DNA"/>
</dbReference>
<proteinExistence type="predicted"/>
<gene>
    <name evidence="1" type="ORF">A45J_1391</name>
</gene>
<name>A0A5J4L4B8_9ZZZZ</name>
<evidence type="ECO:0000313" key="1">
    <source>
        <dbReference type="EMBL" id="GER93637.1"/>
    </source>
</evidence>
<organism evidence="1">
    <name type="scientific">hot springs metagenome</name>
    <dbReference type="NCBI Taxonomy" id="433727"/>
    <lineage>
        <taxon>unclassified sequences</taxon>
        <taxon>metagenomes</taxon>
        <taxon>ecological metagenomes</taxon>
    </lineage>
</organism>
<comment type="caution">
    <text evidence="1">The sequence shown here is derived from an EMBL/GenBank/DDBJ whole genome shotgun (WGS) entry which is preliminary data.</text>
</comment>